<sequence length="67" mass="7375">MQAACKRRLLSSCILCFSREGGGEEQGVEHTLMIQVVSNRANFAKHQANPKVGPIIAKMMAKFNQAQ</sequence>
<gene>
    <name evidence="1" type="ORF">BRADI_3g00245v3</name>
</gene>
<protein>
    <submittedName>
        <fullName evidence="1 2">Uncharacterized protein</fullName>
    </submittedName>
</protein>
<dbReference type="EMBL" id="CM000882">
    <property type="protein sequence ID" value="KQJ92723.1"/>
    <property type="molecule type" value="Genomic_DNA"/>
</dbReference>
<dbReference type="STRING" id="15368.A0A0Q3HWP7"/>
<evidence type="ECO:0000313" key="2">
    <source>
        <dbReference type="EnsemblPlants" id="KQJ92723"/>
    </source>
</evidence>
<organism evidence="1">
    <name type="scientific">Brachypodium distachyon</name>
    <name type="common">Purple false brome</name>
    <name type="synonym">Trachynia distachya</name>
    <dbReference type="NCBI Taxonomy" id="15368"/>
    <lineage>
        <taxon>Eukaryota</taxon>
        <taxon>Viridiplantae</taxon>
        <taxon>Streptophyta</taxon>
        <taxon>Embryophyta</taxon>
        <taxon>Tracheophyta</taxon>
        <taxon>Spermatophyta</taxon>
        <taxon>Magnoliopsida</taxon>
        <taxon>Liliopsida</taxon>
        <taxon>Poales</taxon>
        <taxon>Poaceae</taxon>
        <taxon>BOP clade</taxon>
        <taxon>Pooideae</taxon>
        <taxon>Stipodae</taxon>
        <taxon>Brachypodieae</taxon>
        <taxon>Brachypodium</taxon>
    </lineage>
</organism>
<reference evidence="1" key="2">
    <citation type="submission" date="2017-06" db="EMBL/GenBank/DDBJ databases">
        <title>WGS assembly of Brachypodium distachyon.</title>
        <authorList>
            <consortium name="The International Brachypodium Initiative"/>
            <person name="Lucas S."/>
            <person name="Harmon-Smith M."/>
            <person name="Lail K."/>
            <person name="Tice H."/>
            <person name="Grimwood J."/>
            <person name="Bruce D."/>
            <person name="Barry K."/>
            <person name="Shu S."/>
            <person name="Lindquist E."/>
            <person name="Wang M."/>
            <person name="Pitluck S."/>
            <person name="Vogel J.P."/>
            <person name="Garvin D.F."/>
            <person name="Mockler T.C."/>
            <person name="Schmutz J."/>
            <person name="Rokhsar D."/>
            <person name="Bevan M.W."/>
        </authorList>
    </citation>
    <scope>NUCLEOTIDE SEQUENCE</scope>
    <source>
        <strain evidence="1">Bd21</strain>
    </source>
</reference>
<evidence type="ECO:0000313" key="1">
    <source>
        <dbReference type="EMBL" id="KQJ92723.1"/>
    </source>
</evidence>
<dbReference type="Proteomes" id="UP000008810">
    <property type="component" value="Chromosome 3"/>
</dbReference>
<dbReference type="Gene3D" id="1.10.260.100">
    <property type="match status" value="1"/>
</dbReference>
<dbReference type="EnsemblPlants" id="KQJ92723">
    <property type="protein sequence ID" value="KQJ92723"/>
    <property type="gene ID" value="BRADI_3g00245v3"/>
</dbReference>
<accession>A0A0Q3HWP7</accession>
<proteinExistence type="predicted"/>
<keyword evidence="3" id="KW-1185">Reference proteome</keyword>
<name>A0A0Q3HWP7_BRADI</name>
<evidence type="ECO:0000313" key="3">
    <source>
        <dbReference type="Proteomes" id="UP000008810"/>
    </source>
</evidence>
<reference evidence="1 2" key="1">
    <citation type="journal article" date="2010" name="Nature">
        <title>Genome sequencing and analysis of the model grass Brachypodium distachyon.</title>
        <authorList>
            <consortium name="International Brachypodium Initiative"/>
        </authorList>
    </citation>
    <scope>NUCLEOTIDE SEQUENCE [LARGE SCALE GENOMIC DNA]</scope>
    <source>
        <strain evidence="1 2">Bd21</strain>
    </source>
</reference>
<dbReference type="AlphaFoldDB" id="A0A0Q3HWP7"/>
<dbReference type="Gramene" id="KQJ92723">
    <property type="protein sequence ID" value="KQJ92723"/>
    <property type="gene ID" value="BRADI_3g00245v3"/>
</dbReference>
<reference evidence="2" key="3">
    <citation type="submission" date="2018-08" db="UniProtKB">
        <authorList>
            <consortium name="EnsemblPlants"/>
        </authorList>
    </citation>
    <scope>IDENTIFICATION</scope>
    <source>
        <strain evidence="2">cv. Bd21</strain>
    </source>
</reference>
<dbReference type="InParanoid" id="A0A0Q3HWP7"/>